<evidence type="ECO:0000256" key="3">
    <source>
        <dbReference type="SAM" id="MobiDB-lite"/>
    </source>
</evidence>
<dbReference type="PANTHER" id="PTHR40841">
    <property type="entry name" value="SIDEROPHORE TRIACETYLFUSARININE C ESTERASE"/>
    <property type="match status" value="1"/>
</dbReference>
<evidence type="ECO:0000256" key="1">
    <source>
        <dbReference type="ARBA" id="ARBA00005622"/>
    </source>
</evidence>
<dbReference type="EMBL" id="JBHUMV010000005">
    <property type="protein sequence ID" value="MFD2754793.1"/>
    <property type="molecule type" value="Genomic_DNA"/>
</dbReference>
<gene>
    <name evidence="4" type="ORF">ACFSW6_11905</name>
</gene>
<dbReference type="Proteomes" id="UP001597463">
    <property type="component" value="Unassembled WGS sequence"/>
</dbReference>
<dbReference type="SUPFAM" id="SSF53474">
    <property type="entry name" value="alpha/beta-Hydrolases"/>
    <property type="match status" value="1"/>
</dbReference>
<comment type="caution">
    <text evidence="4">The sequence shown here is derived from an EMBL/GenBank/DDBJ whole genome shotgun (WGS) entry which is preliminary data.</text>
</comment>
<dbReference type="GO" id="GO:0016787">
    <property type="term" value="F:hydrolase activity"/>
    <property type="evidence" value="ECO:0007669"/>
    <property type="project" value="UniProtKB-KW"/>
</dbReference>
<dbReference type="Gene3D" id="3.40.50.1820">
    <property type="entry name" value="alpha/beta hydrolase"/>
    <property type="match status" value="1"/>
</dbReference>
<sequence length="342" mass="35597">MPTSAASSPARPDASCHSRRQWLAAALALPALAANSRARAQGESRPPWQPWPMPGVRQLDLPAAPLPGSAAARQHRVMVYEPEGAVPAGGHPVIYVLDGNLMFPLVAQLVHNRGARGQALRGGSAIVVGLGHAMPAGGAVHDLAARTYDYTPPGEGVGPDARGRAQGGADRFLDFFAGTLQPLLQSELPVDARQQTLLGHSYGGLCTLHALFTRPGMFRHHVAASPSLWWGGGAVLRECRAFIARHGAGGTPLPGSPAMPLSLHLSQGGKELEPRVLGATSDPGREAAALQARARGSTADLPEMLKAVTGLRTCYTVWPGADHGGVMPFACMQAVQIALAAA</sequence>
<dbReference type="Pfam" id="PF00756">
    <property type="entry name" value="Esterase"/>
    <property type="match status" value="1"/>
</dbReference>
<dbReference type="RefSeq" id="WP_066475883.1">
    <property type="nucleotide sequence ID" value="NZ_BCNT01000005.1"/>
</dbReference>
<reference evidence="5" key="1">
    <citation type="journal article" date="2019" name="Int. J. Syst. Evol. Microbiol.">
        <title>The Global Catalogue of Microorganisms (GCM) 10K type strain sequencing project: providing services to taxonomists for standard genome sequencing and annotation.</title>
        <authorList>
            <consortium name="The Broad Institute Genomics Platform"/>
            <consortium name="The Broad Institute Genome Sequencing Center for Infectious Disease"/>
            <person name="Wu L."/>
            <person name="Ma J."/>
        </authorList>
    </citation>
    <scope>NUCLEOTIDE SEQUENCE [LARGE SCALE GENOMIC DNA]</scope>
    <source>
        <strain evidence="5">TISTR 1906</strain>
    </source>
</reference>
<evidence type="ECO:0000313" key="4">
    <source>
        <dbReference type="EMBL" id="MFD2754793.1"/>
    </source>
</evidence>
<dbReference type="InterPro" id="IPR000801">
    <property type="entry name" value="Esterase-like"/>
</dbReference>
<keyword evidence="2 4" id="KW-0378">Hydrolase</keyword>
<dbReference type="InterPro" id="IPR052558">
    <property type="entry name" value="Siderophore_Hydrolase_D"/>
</dbReference>
<feature type="region of interest" description="Disordered" evidence="3">
    <location>
        <begin position="37"/>
        <end position="67"/>
    </location>
</feature>
<evidence type="ECO:0000256" key="2">
    <source>
        <dbReference type="ARBA" id="ARBA00022801"/>
    </source>
</evidence>
<proteinExistence type="inferred from homology"/>
<dbReference type="PANTHER" id="PTHR40841:SF2">
    <property type="entry name" value="SIDEROPHORE-DEGRADING ESTERASE (EUROFUNG)"/>
    <property type="match status" value="1"/>
</dbReference>
<comment type="similarity">
    <text evidence="1">Belongs to the esterase D family.</text>
</comment>
<accession>A0ABW5UMC7</accession>
<dbReference type="InterPro" id="IPR029058">
    <property type="entry name" value="AB_hydrolase_fold"/>
</dbReference>
<keyword evidence="5" id="KW-1185">Reference proteome</keyword>
<name>A0ABW5UMC7_9BURK</name>
<evidence type="ECO:0000313" key="5">
    <source>
        <dbReference type="Proteomes" id="UP001597463"/>
    </source>
</evidence>
<protein>
    <submittedName>
        <fullName evidence="4">Alpha/beta hydrolase</fullName>
    </submittedName>
</protein>
<organism evidence="4 5">
    <name type="scientific">Comamonas terrae</name>
    <dbReference type="NCBI Taxonomy" id="673548"/>
    <lineage>
        <taxon>Bacteria</taxon>
        <taxon>Pseudomonadati</taxon>
        <taxon>Pseudomonadota</taxon>
        <taxon>Betaproteobacteria</taxon>
        <taxon>Burkholderiales</taxon>
        <taxon>Comamonadaceae</taxon>
        <taxon>Comamonas</taxon>
    </lineage>
</organism>